<keyword evidence="1" id="KW-0472">Membrane</keyword>
<evidence type="ECO:0000313" key="2">
    <source>
        <dbReference type="EMBL" id="KAF7459857.1"/>
    </source>
</evidence>
<evidence type="ECO:0000313" key="3">
    <source>
        <dbReference type="Proteomes" id="UP000662637"/>
    </source>
</evidence>
<name>A0A834PHI1_MARMO</name>
<keyword evidence="1" id="KW-1133">Transmembrane helix</keyword>
<protein>
    <submittedName>
        <fullName evidence="2">Uncharacterized protein</fullName>
    </submittedName>
</protein>
<keyword evidence="1" id="KW-0812">Transmembrane</keyword>
<evidence type="ECO:0000256" key="1">
    <source>
        <dbReference type="SAM" id="Phobius"/>
    </source>
</evidence>
<gene>
    <name evidence="2" type="ORF">GHT09_020036</name>
</gene>
<reference evidence="2" key="1">
    <citation type="submission" date="2020-08" db="EMBL/GenBank/DDBJ databases">
        <authorList>
            <person name="Shumante A."/>
            <person name="Zimin A.V."/>
            <person name="Puiu D."/>
            <person name="Salzberg S.L."/>
        </authorList>
    </citation>
    <scope>NUCLEOTIDE SEQUENCE</scope>
    <source>
        <strain evidence="2">WC2-LM</strain>
        <tissue evidence="2">Liver</tissue>
    </source>
</reference>
<accession>A0A834PHI1</accession>
<organism evidence="2 3">
    <name type="scientific">Marmota monax</name>
    <name type="common">Woodchuck</name>
    <dbReference type="NCBI Taxonomy" id="9995"/>
    <lineage>
        <taxon>Eukaryota</taxon>
        <taxon>Metazoa</taxon>
        <taxon>Chordata</taxon>
        <taxon>Craniata</taxon>
        <taxon>Vertebrata</taxon>
        <taxon>Euteleostomi</taxon>
        <taxon>Mammalia</taxon>
        <taxon>Eutheria</taxon>
        <taxon>Euarchontoglires</taxon>
        <taxon>Glires</taxon>
        <taxon>Rodentia</taxon>
        <taxon>Sciuromorpha</taxon>
        <taxon>Sciuridae</taxon>
        <taxon>Xerinae</taxon>
        <taxon>Marmotini</taxon>
        <taxon>Marmota</taxon>
    </lineage>
</organism>
<feature type="transmembrane region" description="Helical" evidence="1">
    <location>
        <begin position="68"/>
        <end position="86"/>
    </location>
</feature>
<sequence length="133" mass="14572">MVTHVVSMTYVPSMSGDVRESGTGILVPGNVCCRVPGHSRVRENTETFCQGLLEGAEPLLLQPGLVPLVPHSFLIPMLLALFLLFWAQRREVQTLGWESPPSLTPWALMMLTFASYGCTQGNGFLWLPETLAG</sequence>
<dbReference type="EMBL" id="WJEC01008820">
    <property type="protein sequence ID" value="KAF7459857.1"/>
    <property type="molecule type" value="Genomic_DNA"/>
</dbReference>
<proteinExistence type="predicted"/>
<dbReference type="AlphaFoldDB" id="A0A834PHI1"/>
<dbReference type="Proteomes" id="UP000662637">
    <property type="component" value="Unassembled WGS sequence"/>
</dbReference>
<comment type="caution">
    <text evidence="2">The sequence shown here is derived from an EMBL/GenBank/DDBJ whole genome shotgun (WGS) entry which is preliminary data.</text>
</comment>